<feature type="compositionally biased region" description="Gly residues" evidence="1">
    <location>
        <begin position="102"/>
        <end position="114"/>
    </location>
</feature>
<evidence type="ECO:0000256" key="1">
    <source>
        <dbReference type="SAM" id="MobiDB-lite"/>
    </source>
</evidence>
<feature type="compositionally biased region" description="Pro residues" evidence="1">
    <location>
        <begin position="118"/>
        <end position="132"/>
    </location>
</feature>
<proteinExistence type="predicted"/>
<evidence type="ECO:0000313" key="3">
    <source>
        <dbReference type="Proteomes" id="UP001159641"/>
    </source>
</evidence>
<name>A0AB34HXV6_ESCRO</name>
<sequence length="223" mass="23576">MSAPAQCALLREAEARRRRKDGRLSGYRGGNRWVGDGTGGGREFRVRVGGGNQGLVRAPGPRLDVGSGRPRRRLTAPAPCRALRGDPPPGRLRVSSPCPGRGSWGGAGRGGGSAAPGRLPPAAPPGAYPPRRSPPRRSRPAAPPTPRERRHSLRLFRDADPARGWGRLKAAACASLMHARLQSDPHVQSHLSSPFSQGLDPLAVGKKQTCPIGEPAFVFVSTP</sequence>
<dbReference type="AlphaFoldDB" id="A0AB34HXV6"/>
<evidence type="ECO:0000313" key="2">
    <source>
        <dbReference type="EMBL" id="KAJ8797183.1"/>
    </source>
</evidence>
<organism evidence="2 3">
    <name type="scientific">Eschrichtius robustus</name>
    <name type="common">California gray whale</name>
    <name type="synonym">Eschrichtius gibbosus</name>
    <dbReference type="NCBI Taxonomy" id="9764"/>
    <lineage>
        <taxon>Eukaryota</taxon>
        <taxon>Metazoa</taxon>
        <taxon>Chordata</taxon>
        <taxon>Craniata</taxon>
        <taxon>Vertebrata</taxon>
        <taxon>Euteleostomi</taxon>
        <taxon>Mammalia</taxon>
        <taxon>Eutheria</taxon>
        <taxon>Laurasiatheria</taxon>
        <taxon>Artiodactyla</taxon>
        <taxon>Whippomorpha</taxon>
        <taxon>Cetacea</taxon>
        <taxon>Mysticeti</taxon>
        <taxon>Eschrichtiidae</taxon>
        <taxon>Eschrichtius</taxon>
    </lineage>
</organism>
<accession>A0AB34HXV6</accession>
<protein>
    <submittedName>
        <fullName evidence="2">Uncharacterized protein</fullName>
    </submittedName>
</protein>
<dbReference type="EMBL" id="JAIQCJ010000254">
    <property type="protein sequence ID" value="KAJ8797183.1"/>
    <property type="molecule type" value="Genomic_DNA"/>
</dbReference>
<dbReference type="Proteomes" id="UP001159641">
    <property type="component" value="Unassembled WGS sequence"/>
</dbReference>
<reference evidence="2 3" key="1">
    <citation type="submission" date="2022-11" db="EMBL/GenBank/DDBJ databases">
        <title>Whole genome sequence of Eschrichtius robustus ER-17-0199.</title>
        <authorList>
            <person name="Bruniche-Olsen A."/>
            <person name="Black A.N."/>
            <person name="Fields C.J."/>
            <person name="Walden K."/>
            <person name="Dewoody J.A."/>
        </authorList>
    </citation>
    <scope>NUCLEOTIDE SEQUENCE [LARGE SCALE GENOMIC DNA]</scope>
    <source>
        <strain evidence="2">ER-17-0199</strain>
        <tissue evidence="2">Blubber</tissue>
    </source>
</reference>
<comment type="caution">
    <text evidence="2">The sequence shown here is derived from an EMBL/GenBank/DDBJ whole genome shotgun (WGS) entry which is preliminary data.</text>
</comment>
<feature type="region of interest" description="Disordered" evidence="1">
    <location>
        <begin position="16"/>
        <end position="157"/>
    </location>
</feature>
<gene>
    <name evidence="2" type="ORF">J1605_017411</name>
</gene>
<keyword evidence="3" id="KW-1185">Reference proteome</keyword>